<evidence type="ECO:0000313" key="1">
    <source>
        <dbReference type="EMBL" id="OWQ83810.1"/>
    </source>
</evidence>
<name>A0A246IUB0_9BURK</name>
<dbReference type="OrthoDB" id="9812708at2"/>
<comment type="caution">
    <text evidence="1">The sequence shown here is derived from an EMBL/GenBank/DDBJ whole genome shotgun (WGS) entry which is preliminary data.</text>
</comment>
<dbReference type="Proteomes" id="UP000197468">
    <property type="component" value="Unassembled WGS sequence"/>
</dbReference>
<dbReference type="EMBL" id="NIOF01000019">
    <property type="protein sequence ID" value="OWQ83810.1"/>
    <property type="molecule type" value="Genomic_DNA"/>
</dbReference>
<proteinExistence type="predicted"/>
<dbReference type="AlphaFoldDB" id="A0A246IUB0"/>
<keyword evidence="2" id="KW-1185">Reference proteome</keyword>
<reference evidence="1 2" key="1">
    <citation type="journal article" date="2008" name="Int. J. Syst. Evol. Microbiol.">
        <title>Description of Roseateles aquatilis sp. nov. and Roseateles terrae sp. nov., in the class Betaproteobacteria, and emended description of the genus Roseateles.</title>
        <authorList>
            <person name="Gomila M."/>
            <person name="Bowien B."/>
            <person name="Falsen E."/>
            <person name="Moore E.R."/>
            <person name="Lalucat J."/>
        </authorList>
    </citation>
    <scope>NUCLEOTIDE SEQUENCE [LARGE SCALE GENOMIC DNA]</scope>
    <source>
        <strain evidence="1 2">CCUG 48205</strain>
    </source>
</reference>
<dbReference type="RefSeq" id="WP_088388094.1">
    <property type="nucleotide sequence ID" value="NZ_NIOF01000019.1"/>
</dbReference>
<evidence type="ECO:0000313" key="2">
    <source>
        <dbReference type="Proteomes" id="UP000197468"/>
    </source>
</evidence>
<protein>
    <submittedName>
        <fullName evidence="1">Uncharacterized protein</fullName>
    </submittedName>
</protein>
<gene>
    <name evidence="1" type="ORF">CDN99_25430</name>
</gene>
<organism evidence="1 2">
    <name type="scientific">Roseateles aquatilis</name>
    <dbReference type="NCBI Taxonomy" id="431061"/>
    <lineage>
        <taxon>Bacteria</taxon>
        <taxon>Pseudomonadati</taxon>
        <taxon>Pseudomonadota</taxon>
        <taxon>Betaproteobacteria</taxon>
        <taxon>Burkholderiales</taxon>
        <taxon>Sphaerotilaceae</taxon>
        <taxon>Roseateles</taxon>
    </lineage>
</organism>
<sequence>MGAMNAPLSIDTSGTDREVASWIWHHLVPPQGQAATIQGELLRAVEKLRWEAQENGNANWDEGFLILLAFLEDRLGGQAGVGDADRQTIQEDIHRLRNFSPLSALDDGLGDEFSEGFDGDIDAELDDDRLPYVDDDLYDRLEHFVVAFARANPVALPHVANPRLLR</sequence>
<accession>A0A246IUB0</accession>